<gene>
    <name evidence="2" type="ORF">AG1IA_08127</name>
</gene>
<dbReference type="HOGENOM" id="CLU_1846457_0_0_1"/>
<dbReference type="Proteomes" id="UP000011668">
    <property type="component" value="Unassembled WGS sequence"/>
</dbReference>
<reference evidence="2 3" key="1">
    <citation type="journal article" date="2013" name="Nat. Commun.">
        <title>The evolution and pathogenic mechanisms of the rice sheath blight pathogen.</title>
        <authorList>
            <person name="Zheng A."/>
            <person name="Lin R."/>
            <person name="Xu L."/>
            <person name="Qin P."/>
            <person name="Tang C."/>
            <person name="Ai P."/>
            <person name="Zhang D."/>
            <person name="Liu Y."/>
            <person name="Sun Z."/>
            <person name="Feng H."/>
            <person name="Wang Y."/>
            <person name="Chen Y."/>
            <person name="Liang X."/>
            <person name="Fu R."/>
            <person name="Li Q."/>
            <person name="Zhang J."/>
            <person name="Yu X."/>
            <person name="Xie Z."/>
            <person name="Ding L."/>
            <person name="Guan P."/>
            <person name="Tang J."/>
            <person name="Liang Y."/>
            <person name="Wang S."/>
            <person name="Deng Q."/>
            <person name="Li S."/>
            <person name="Zhu J."/>
            <person name="Wang L."/>
            <person name="Liu H."/>
            <person name="Li P."/>
        </authorList>
    </citation>
    <scope>NUCLEOTIDE SEQUENCE [LARGE SCALE GENOMIC DNA]</scope>
    <source>
        <strain evidence="3">AG-1 IA</strain>
    </source>
</reference>
<keyword evidence="1" id="KW-0812">Transmembrane</keyword>
<dbReference type="EMBL" id="AFRT01002427">
    <property type="protein sequence ID" value="ELU37841.1"/>
    <property type="molecule type" value="Genomic_DNA"/>
</dbReference>
<sequence>MQHLYIQAMVRFYADYRIKQHASLRLLRGRLIFLFSLLQVYSQGGMVNVFTSLGVLGYLILFPAPTFVSQRQSLNGKSPSLLVFPLIFTDLILSLDDTNNKLCTTWVNFRPNVANPSFKLAIDRRLGRPLPYQLPIQDK</sequence>
<feature type="transmembrane region" description="Helical" evidence="1">
    <location>
        <begin position="47"/>
        <end position="68"/>
    </location>
</feature>
<organism evidence="2 3">
    <name type="scientific">Thanatephorus cucumeris (strain AG1-IA)</name>
    <name type="common">Rice sheath blight fungus</name>
    <name type="synonym">Rhizoctonia solani</name>
    <dbReference type="NCBI Taxonomy" id="983506"/>
    <lineage>
        <taxon>Eukaryota</taxon>
        <taxon>Fungi</taxon>
        <taxon>Dikarya</taxon>
        <taxon>Basidiomycota</taxon>
        <taxon>Agaricomycotina</taxon>
        <taxon>Agaricomycetes</taxon>
        <taxon>Cantharellales</taxon>
        <taxon>Ceratobasidiaceae</taxon>
        <taxon>Rhizoctonia</taxon>
        <taxon>Rhizoctonia solani AG-1</taxon>
    </lineage>
</organism>
<proteinExistence type="predicted"/>
<keyword evidence="1" id="KW-1133">Transmembrane helix</keyword>
<evidence type="ECO:0000313" key="2">
    <source>
        <dbReference type="EMBL" id="ELU37841.1"/>
    </source>
</evidence>
<name>L8WI23_THACA</name>
<evidence type="ECO:0000313" key="3">
    <source>
        <dbReference type="Proteomes" id="UP000011668"/>
    </source>
</evidence>
<keyword evidence="1" id="KW-0472">Membrane</keyword>
<protein>
    <submittedName>
        <fullName evidence="2">Uncharacterized protein</fullName>
    </submittedName>
</protein>
<accession>L8WI23</accession>
<dbReference type="AlphaFoldDB" id="L8WI23"/>
<comment type="caution">
    <text evidence="2">The sequence shown here is derived from an EMBL/GenBank/DDBJ whole genome shotgun (WGS) entry which is preliminary data.</text>
</comment>
<keyword evidence="3" id="KW-1185">Reference proteome</keyword>
<evidence type="ECO:0000256" key="1">
    <source>
        <dbReference type="SAM" id="Phobius"/>
    </source>
</evidence>